<evidence type="ECO:0000313" key="1">
    <source>
        <dbReference type="EMBL" id="KAA1072067.1"/>
    </source>
</evidence>
<dbReference type="EMBL" id="VSWC01000170">
    <property type="protein sequence ID" value="KAA1072067.1"/>
    <property type="molecule type" value="Genomic_DNA"/>
</dbReference>
<comment type="caution">
    <text evidence="1">The sequence shown here is derived from an EMBL/GenBank/DDBJ whole genome shotgun (WGS) entry which is preliminary data.</text>
</comment>
<gene>
    <name evidence="1" type="ORF">PGT21_027153</name>
</gene>
<proteinExistence type="predicted"/>
<evidence type="ECO:0000313" key="2">
    <source>
        <dbReference type="Proteomes" id="UP000324748"/>
    </source>
</evidence>
<keyword evidence="2" id="KW-1185">Reference proteome</keyword>
<dbReference type="Proteomes" id="UP000324748">
    <property type="component" value="Unassembled WGS sequence"/>
</dbReference>
<name>A0A5B0M4I7_PUCGR</name>
<dbReference type="AlphaFoldDB" id="A0A5B0M4I7"/>
<protein>
    <submittedName>
        <fullName evidence="1">Uncharacterized protein</fullName>
    </submittedName>
</protein>
<accession>A0A5B0M4I7</accession>
<reference evidence="1 2" key="1">
    <citation type="submission" date="2019-05" db="EMBL/GenBank/DDBJ databases">
        <title>Emergence of the Ug99 lineage of the wheat stem rust pathogen through somatic hybridization.</title>
        <authorList>
            <person name="Li F."/>
            <person name="Upadhyaya N.M."/>
            <person name="Sperschneider J."/>
            <person name="Matny O."/>
            <person name="Nguyen-Phuc H."/>
            <person name="Mago R."/>
            <person name="Raley C."/>
            <person name="Miller M.E."/>
            <person name="Silverstein K.A.T."/>
            <person name="Henningsen E."/>
            <person name="Hirsch C.D."/>
            <person name="Visser B."/>
            <person name="Pretorius Z.A."/>
            <person name="Steffenson B.J."/>
            <person name="Schwessinger B."/>
            <person name="Dodds P.N."/>
            <person name="Figueroa M."/>
        </authorList>
    </citation>
    <scope>NUCLEOTIDE SEQUENCE [LARGE SCALE GENOMIC DNA]</scope>
    <source>
        <strain evidence="1">21-0</strain>
    </source>
</reference>
<organism evidence="1 2">
    <name type="scientific">Puccinia graminis f. sp. tritici</name>
    <dbReference type="NCBI Taxonomy" id="56615"/>
    <lineage>
        <taxon>Eukaryota</taxon>
        <taxon>Fungi</taxon>
        <taxon>Dikarya</taxon>
        <taxon>Basidiomycota</taxon>
        <taxon>Pucciniomycotina</taxon>
        <taxon>Pucciniomycetes</taxon>
        <taxon>Pucciniales</taxon>
        <taxon>Pucciniaceae</taxon>
        <taxon>Puccinia</taxon>
    </lineage>
</organism>
<sequence length="152" mass="17314">MGGPARLSRVKFRILVGRWKPTADDHDAPDFPQGLVKASSEPATTLESDRSCDTGYFPFFLHCRRRTLKVCQRPPLLLPFFYSRTIVDFGSFFFKARSLGDCRVRGKLTSGNDCERSIRSSKPYKKAVSNVKLWYESPITSPFARNTLNNRS</sequence>